<organism evidence="1">
    <name type="scientific">Tanacetum cinerariifolium</name>
    <name type="common">Dalmatian daisy</name>
    <name type="synonym">Chrysanthemum cinerariifolium</name>
    <dbReference type="NCBI Taxonomy" id="118510"/>
    <lineage>
        <taxon>Eukaryota</taxon>
        <taxon>Viridiplantae</taxon>
        <taxon>Streptophyta</taxon>
        <taxon>Embryophyta</taxon>
        <taxon>Tracheophyta</taxon>
        <taxon>Spermatophyta</taxon>
        <taxon>Magnoliopsida</taxon>
        <taxon>eudicotyledons</taxon>
        <taxon>Gunneridae</taxon>
        <taxon>Pentapetalae</taxon>
        <taxon>asterids</taxon>
        <taxon>campanulids</taxon>
        <taxon>Asterales</taxon>
        <taxon>Asteraceae</taxon>
        <taxon>Asteroideae</taxon>
        <taxon>Anthemideae</taxon>
        <taxon>Anthemidinae</taxon>
        <taxon>Tanacetum</taxon>
    </lineage>
</organism>
<proteinExistence type="predicted"/>
<accession>A0A6L2P1W2</accession>
<sequence length="271" mass="30081">PDYSSKNHVRKFLCALSLKWRAKVTAIEETKGLDSLPLDELIGNLKVYKMVLDNDGVASKTTERKVKSLALKAKITREQTSDDNDSQGGSDEDVDKEEAEAFNLMAKNFRTFFHKGNRFELGNRFGNGANRLEETVEIDLGTKVVKAQDKKEFTIIVGGCTKHMTWNRRLFTSYKAYDGGHVVFGSNLKGKVIGGVEYEHVVLTSTSHRVTAATVRKSASMAALVVLKTRASQSRQHSKSELDLTSHLLQSLFDVGSERISIVIVNTLVSL</sequence>
<name>A0A6L2P1W2_TANCI</name>
<protein>
    <submittedName>
        <fullName evidence="1">Serine/threonine protein kinase SRPK1</fullName>
    </submittedName>
</protein>
<keyword evidence="1" id="KW-0723">Serine/threonine-protein kinase</keyword>
<dbReference type="EMBL" id="BKCJ010010644">
    <property type="protein sequence ID" value="GEU92508.1"/>
    <property type="molecule type" value="Genomic_DNA"/>
</dbReference>
<evidence type="ECO:0000313" key="1">
    <source>
        <dbReference type="EMBL" id="GEU92508.1"/>
    </source>
</evidence>
<feature type="non-terminal residue" evidence="1">
    <location>
        <position position="1"/>
    </location>
</feature>
<dbReference type="GO" id="GO:0004674">
    <property type="term" value="F:protein serine/threonine kinase activity"/>
    <property type="evidence" value="ECO:0007669"/>
    <property type="project" value="UniProtKB-KW"/>
</dbReference>
<keyword evidence="1" id="KW-0418">Kinase</keyword>
<dbReference type="AlphaFoldDB" id="A0A6L2P1W2"/>
<comment type="caution">
    <text evidence="1">The sequence shown here is derived from an EMBL/GenBank/DDBJ whole genome shotgun (WGS) entry which is preliminary data.</text>
</comment>
<gene>
    <name evidence="1" type="ORF">Tci_064486</name>
</gene>
<reference evidence="1" key="1">
    <citation type="journal article" date="2019" name="Sci. Rep.">
        <title>Draft genome of Tanacetum cinerariifolium, the natural source of mosquito coil.</title>
        <authorList>
            <person name="Yamashiro T."/>
            <person name="Shiraishi A."/>
            <person name="Satake H."/>
            <person name="Nakayama K."/>
        </authorList>
    </citation>
    <scope>NUCLEOTIDE SEQUENCE</scope>
</reference>
<keyword evidence="1" id="KW-0808">Transferase</keyword>